<keyword evidence="5" id="KW-0812">Transmembrane</keyword>
<dbReference type="Pfam" id="PF13180">
    <property type="entry name" value="PDZ_2"/>
    <property type="match status" value="1"/>
</dbReference>
<proteinExistence type="inferred from homology"/>
<evidence type="ECO:0000313" key="8">
    <source>
        <dbReference type="Proteomes" id="UP000004322"/>
    </source>
</evidence>
<dbReference type="PRINTS" id="PR00834">
    <property type="entry name" value="PROTEASES2C"/>
</dbReference>
<dbReference type="STRING" id="873449.STRCR_0396"/>
<dbReference type="InterPro" id="IPR043504">
    <property type="entry name" value="Peptidase_S1_PA_chymotrypsin"/>
</dbReference>
<dbReference type="GO" id="GO:0006508">
    <property type="term" value="P:proteolysis"/>
    <property type="evidence" value="ECO:0007669"/>
    <property type="project" value="UniProtKB-KW"/>
</dbReference>
<gene>
    <name evidence="7" type="primary">htrA</name>
    <name evidence="7" type="ORF">STRCR_0396</name>
</gene>
<accession>G5JPP1</accession>
<organism evidence="7 8">
    <name type="scientific">Streptococcus criceti HS-6</name>
    <dbReference type="NCBI Taxonomy" id="873449"/>
    <lineage>
        <taxon>Bacteria</taxon>
        <taxon>Bacillati</taxon>
        <taxon>Bacillota</taxon>
        <taxon>Bacilli</taxon>
        <taxon>Lactobacillales</taxon>
        <taxon>Streptococcaceae</taxon>
        <taxon>Streptococcus</taxon>
    </lineage>
</organism>
<dbReference type="eggNOG" id="COG0265">
    <property type="taxonomic scope" value="Bacteria"/>
</dbReference>
<dbReference type="PROSITE" id="PS50106">
    <property type="entry name" value="PDZ"/>
    <property type="match status" value="1"/>
</dbReference>
<keyword evidence="5" id="KW-1133">Transmembrane helix</keyword>
<dbReference type="InterPro" id="IPR051201">
    <property type="entry name" value="Chloro_Bact_Ser_Proteases"/>
</dbReference>
<keyword evidence="2" id="KW-0645">Protease</keyword>
<evidence type="ECO:0000259" key="6">
    <source>
        <dbReference type="PROSITE" id="PS50106"/>
    </source>
</evidence>
<dbReference type="InterPro" id="IPR001940">
    <property type="entry name" value="Peptidase_S1C"/>
</dbReference>
<dbReference type="InterPro" id="IPR036034">
    <property type="entry name" value="PDZ_sf"/>
</dbReference>
<dbReference type="CDD" id="cd06781">
    <property type="entry name" value="cpPDZ_BsHtra-like"/>
    <property type="match status" value="1"/>
</dbReference>
<reference evidence="7" key="1">
    <citation type="submission" date="2011-07" db="EMBL/GenBank/DDBJ databases">
        <authorList>
            <person name="Stanhope M.J."/>
            <person name="Durkin A.S."/>
            <person name="Hostetler J."/>
            <person name="Kim M."/>
            <person name="Radune D."/>
            <person name="Singh I."/>
            <person name="Town C.D."/>
        </authorList>
    </citation>
    <scope>NUCLEOTIDE SEQUENCE [LARGE SCALE GENOMIC DNA]</scope>
    <source>
        <strain evidence="7">HS-6</strain>
    </source>
</reference>
<sequence length="402" mass="42628">MENSKKIPWKKILTPFLILLIGFIGGLLATFLMLKLSGVTTSIGKTSVSNIKYNNSSDVTKAVDKVKNAVVTVSNYQELSDAEAEAADKAGIEKDKDGLVQYGQGSGVIYKKDGKDAYVVTNAHVVDGAEKLTIMMGNEKDQKEAIKGELVGSDTYSDLAVIKISSDKVSKVAEFADSSSVKVGETAIAIGSPLGSEFANTVTQGIVSSLDRTVTLQAEDGSTVQTKAFQTDAAINPGNSGGALINIEGQVIGINSSKITMEGYEGMGFAIPSNNVVSTINQLEKDGKVVRPALGITMADLNSASSSIQDKVDVPDDVTKGVVVGSVQSDMPADGKLEEYDVITKINDKEVTSVAELQEELYKHKIGDTVTLTFYRDGKKKTVDIKLTKTNNDLDTSSSSSK</sequence>
<dbReference type="Proteomes" id="UP000004322">
    <property type="component" value="Unassembled WGS sequence"/>
</dbReference>
<evidence type="ECO:0000256" key="4">
    <source>
        <dbReference type="ARBA" id="ARBA00022825"/>
    </source>
</evidence>
<dbReference type="SMART" id="SM00228">
    <property type="entry name" value="PDZ"/>
    <property type="match status" value="1"/>
</dbReference>
<keyword evidence="4" id="KW-0720">Serine protease</keyword>
<dbReference type="Pfam" id="PF13365">
    <property type="entry name" value="Trypsin_2"/>
    <property type="match status" value="1"/>
</dbReference>
<dbReference type="SUPFAM" id="SSF50156">
    <property type="entry name" value="PDZ domain-like"/>
    <property type="match status" value="1"/>
</dbReference>
<feature type="domain" description="PDZ" evidence="6">
    <location>
        <begin position="280"/>
        <end position="378"/>
    </location>
</feature>
<evidence type="ECO:0000256" key="1">
    <source>
        <dbReference type="ARBA" id="ARBA00010541"/>
    </source>
</evidence>
<name>G5JPP1_STRCG</name>
<dbReference type="EC" id="3.4.21.-" evidence="7"/>
<comment type="caution">
    <text evidence="7">The sequence shown here is derived from an EMBL/GenBank/DDBJ whole genome shotgun (WGS) entry which is preliminary data.</text>
</comment>
<comment type="similarity">
    <text evidence="1">Belongs to the peptidase S1C family.</text>
</comment>
<keyword evidence="8" id="KW-1185">Reference proteome</keyword>
<dbReference type="AlphaFoldDB" id="G5JPP1"/>
<keyword evidence="5" id="KW-0472">Membrane</keyword>
<evidence type="ECO:0000256" key="2">
    <source>
        <dbReference type="ARBA" id="ARBA00022670"/>
    </source>
</evidence>
<dbReference type="RefSeq" id="WP_004228905.1">
    <property type="nucleotide sequence ID" value="NZ_AEUV02000002.1"/>
</dbReference>
<dbReference type="PANTHER" id="PTHR43343:SF3">
    <property type="entry name" value="PROTEASE DO-LIKE 8, CHLOROPLASTIC"/>
    <property type="match status" value="1"/>
</dbReference>
<evidence type="ECO:0000313" key="7">
    <source>
        <dbReference type="EMBL" id="EHI74965.1"/>
    </source>
</evidence>
<dbReference type="EMBL" id="AEUV02000002">
    <property type="protein sequence ID" value="EHI74965.1"/>
    <property type="molecule type" value="Genomic_DNA"/>
</dbReference>
<dbReference type="OrthoDB" id="9758917at2"/>
<dbReference type="GO" id="GO:0004252">
    <property type="term" value="F:serine-type endopeptidase activity"/>
    <property type="evidence" value="ECO:0007669"/>
    <property type="project" value="InterPro"/>
</dbReference>
<evidence type="ECO:0000256" key="3">
    <source>
        <dbReference type="ARBA" id="ARBA00022801"/>
    </source>
</evidence>
<keyword evidence="3 7" id="KW-0378">Hydrolase</keyword>
<dbReference type="Gene3D" id="2.40.10.10">
    <property type="entry name" value="Trypsin-like serine proteases"/>
    <property type="match status" value="2"/>
</dbReference>
<evidence type="ECO:0000256" key="5">
    <source>
        <dbReference type="SAM" id="Phobius"/>
    </source>
</evidence>
<dbReference type="Gene3D" id="2.30.42.10">
    <property type="match status" value="1"/>
</dbReference>
<dbReference type="PANTHER" id="PTHR43343">
    <property type="entry name" value="PEPTIDASE S12"/>
    <property type="match status" value="1"/>
</dbReference>
<protein>
    <submittedName>
        <fullName evidence="7">Serine protease do-like HtrA</fullName>
        <ecNumber evidence="7">3.4.21.-</ecNumber>
    </submittedName>
</protein>
<dbReference type="SUPFAM" id="SSF50494">
    <property type="entry name" value="Trypsin-like serine proteases"/>
    <property type="match status" value="1"/>
</dbReference>
<dbReference type="InterPro" id="IPR009003">
    <property type="entry name" value="Peptidase_S1_PA"/>
</dbReference>
<feature type="transmembrane region" description="Helical" evidence="5">
    <location>
        <begin position="12"/>
        <end position="34"/>
    </location>
</feature>
<dbReference type="InterPro" id="IPR001478">
    <property type="entry name" value="PDZ"/>
</dbReference>